<organism evidence="2 3">
    <name type="scientific">Nitzschia inconspicua</name>
    <dbReference type="NCBI Taxonomy" id="303405"/>
    <lineage>
        <taxon>Eukaryota</taxon>
        <taxon>Sar</taxon>
        <taxon>Stramenopiles</taxon>
        <taxon>Ochrophyta</taxon>
        <taxon>Bacillariophyta</taxon>
        <taxon>Bacillariophyceae</taxon>
        <taxon>Bacillariophycidae</taxon>
        <taxon>Bacillariales</taxon>
        <taxon>Bacillariaceae</taxon>
        <taxon>Nitzschia</taxon>
    </lineage>
</organism>
<comment type="caution">
    <text evidence="2">The sequence shown here is derived from an EMBL/GenBank/DDBJ whole genome shotgun (WGS) entry which is preliminary data.</text>
</comment>
<accession>A0A9K3KB52</accession>
<proteinExistence type="predicted"/>
<name>A0A9K3KB52_9STRA</name>
<protein>
    <submittedName>
        <fullName evidence="2">Uncharacterized protein</fullName>
    </submittedName>
</protein>
<reference evidence="2" key="2">
    <citation type="submission" date="2021-04" db="EMBL/GenBank/DDBJ databases">
        <authorList>
            <person name="Podell S."/>
        </authorList>
    </citation>
    <scope>NUCLEOTIDE SEQUENCE</scope>
    <source>
        <strain evidence="2">Hildebrandi</strain>
    </source>
</reference>
<sequence>MILPRTVPIATNFCIGILNSNSINRTSSFVCRFLSNITSSTLPPTSPPSPSLEGYYHIEASNSLNNKDDTVVYATRLTVTGPDVDGILASMTVALAFKGCSLVSLHAAKSQDTGYREECMHSNHLSYSEEQDDDNNTNNNDNNTIKDVFYVVNRYTGQPFDDDELYDLAGSLLDALKTPMATLGMVGGGNNSNHTSTLHNDSSMNNNSVERVLAQQPTPPYPTRSQQITVIPSTQ</sequence>
<reference evidence="2" key="1">
    <citation type="journal article" date="2021" name="Sci. Rep.">
        <title>Diploid genomic architecture of Nitzschia inconspicua, an elite biomass production diatom.</title>
        <authorList>
            <person name="Oliver A."/>
            <person name="Podell S."/>
            <person name="Pinowska A."/>
            <person name="Traller J.C."/>
            <person name="Smith S.R."/>
            <person name="McClure R."/>
            <person name="Beliaev A."/>
            <person name="Bohutskyi P."/>
            <person name="Hill E.A."/>
            <person name="Rabines A."/>
            <person name="Zheng H."/>
            <person name="Allen L.Z."/>
            <person name="Kuo A."/>
            <person name="Grigoriev I.V."/>
            <person name="Allen A.E."/>
            <person name="Hazlebeck D."/>
            <person name="Allen E.E."/>
        </authorList>
    </citation>
    <scope>NUCLEOTIDE SEQUENCE</scope>
    <source>
        <strain evidence="2">Hildebrandi</strain>
    </source>
</reference>
<evidence type="ECO:0000313" key="3">
    <source>
        <dbReference type="Proteomes" id="UP000693970"/>
    </source>
</evidence>
<feature type="region of interest" description="Disordered" evidence="1">
    <location>
        <begin position="215"/>
        <end position="235"/>
    </location>
</feature>
<keyword evidence="3" id="KW-1185">Reference proteome</keyword>
<evidence type="ECO:0000313" key="2">
    <source>
        <dbReference type="EMBL" id="KAG7339960.1"/>
    </source>
</evidence>
<dbReference type="OrthoDB" id="54462at2759"/>
<dbReference type="EMBL" id="JAGRRH010000028">
    <property type="protein sequence ID" value="KAG7339960.1"/>
    <property type="molecule type" value="Genomic_DNA"/>
</dbReference>
<feature type="compositionally biased region" description="Polar residues" evidence="1">
    <location>
        <begin position="223"/>
        <end position="235"/>
    </location>
</feature>
<dbReference type="Proteomes" id="UP000693970">
    <property type="component" value="Unassembled WGS sequence"/>
</dbReference>
<gene>
    <name evidence="2" type="ORF">IV203_006363</name>
</gene>
<dbReference type="AlphaFoldDB" id="A0A9K3KB52"/>
<evidence type="ECO:0000256" key="1">
    <source>
        <dbReference type="SAM" id="MobiDB-lite"/>
    </source>
</evidence>